<dbReference type="EMBL" id="BMAV01001304">
    <property type="protein sequence ID" value="GFY39287.1"/>
    <property type="molecule type" value="Genomic_DNA"/>
</dbReference>
<dbReference type="Proteomes" id="UP000886998">
    <property type="component" value="Unassembled WGS sequence"/>
</dbReference>
<gene>
    <name evidence="1" type="ORF">TNIN_400001</name>
</gene>
<comment type="caution">
    <text evidence="1">The sequence shown here is derived from an EMBL/GenBank/DDBJ whole genome shotgun (WGS) entry which is preliminary data.</text>
</comment>
<name>A0A8X7BQV8_9ARAC</name>
<dbReference type="AlphaFoldDB" id="A0A8X7BQV8"/>
<keyword evidence="2" id="KW-1185">Reference proteome</keyword>
<evidence type="ECO:0000313" key="2">
    <source>
        <dbReference type="Proteomes" id="UP000886998"/>
    </source>
</evidence>
<evidence type="ECO:0000313" key="1">
    <source>
        <dbReference type="EMBL" id="GFY39287.1"/>
    </source>
</evidence>
<accession>A0A8X7BQV8</accession>
<protein>
    <submittedName>
        <fullName evidence="1">Uncharacterized protein</fullName>
    </submittedName>
</protein>
<proteinExistence type="predicted"/>
<sequence length="177" mass="19973">MTKRLLRSLSDRCISDQRKLDVLRITELSYSKNRLDNVFITCLSLGIIEVATDTKQNRVHYCPPQRPVVKKEKVDNGVNECVDKIEDEIAECLVEGISEALSSILESPNELDADSIKCSMYNSVANCIINQIRTNCRIEASNKSLKAVLNIPDDIQESCNEPATNDVLQALFDRRKK</sequence>
<organism evidence="1 2">
    <name type="scientific">Trichonephila inaurata madagascariensis</name>
    <dbReference type="NCBI Taxonomy" id="2747483"/>
    <lineage>
        <taxon>Eukaryota</taxon>
        <taxon>Metazoa</taxon>
        <taxon>Ecdysozoa</taxon>
        <taxon>Arthropoda</taxon>
        <taxon>Chelicerata</taxon>
        <taxon>Arachnida</taxon>
        <taxon>Araneae</taxon>
        <taxon>Araneomorphae</taxon>
        <taxon>Entelegynae</taxon>
        <taxon>Araneoidea</taxon>
        <taxon>Nephilidae</taxon>
        <taxon>Trichonephila</taxon>
        <taxon>Trichonephila inaurata</taxon>
    </lineage>
</organism>
<reference evidence="1" key="1">
    <citation type="submission" date="2020-08" db="EMBL/GenBank/DDBJ databases">
        <title>Multicomponent nature underlies the extraordinary mechanical properties of spider dragline silk.</title>
        <authorList>
            <person name="Kono N."/>
            <person name="Nakamura H."/>
            <person name="Mori M."/>
            <person name="Yoshida Y."/>
            <person name="Ohtoshi R."/>
            <person name="Malay A.D."/>
            <person name="Moran D.A.P."/>
            <person name="Tomita M."/>
            <person name="Numata K."/>
            <person name="Arakawa K."/>
        </authorList>
    </citation>
    <scope>NUCLEOTIDE SEQUENCE</scope>
</reference>